<gene>
    <name evidence="1" type="ORF">COU33_03310</name>
</gene>
<evidence type="ECO:0000313" key="2">
    <source>
        <dbReference type="Proteomes" id="UP000229362"/>
    </source>
</evidence>
<dbReference type="EMBL" id="PFBZ01000142">
    <property type="protein sequence ID" value="PIT86424.1"/>
    <property type="molecule type" value="Genomic_DNA"/>
</dbReference>
<proteinExistence type="predicted"/>
<dbReference type="Pfam" id="PF01041">
    <property type="entry name" value="DegT_DnrJ_EryC1"/>
    <property type="match status" value="1"/>
</dbReference>
<dbReference type="Gene3D" id="3.40.640.10">
    <property type="entry name" value="Type I PLP-dependent aspartate aminotransferase-like (Major domain)"/>
    <property type="match status" value="1"/>
</dbReference>
<protein>
    <recommendedName>
        <fullName evidence="3">DegT/DnrJ/EryC1/StrS aminotransferase family protein</fullName>
    </recommendedName>
</protein>
<dbReference type="GO" id="GO:0008483">
    <property type="term" value="F:transaminase activity"/>
    <property type="evidence" value="ECO:0007669"/>
    <property type="project" value="TreeGrafter"/>
</dbReference>
<evidence type="ECO:0008006" key="3">
    <source>
        <dbReference type="Google" id="ProtNLM"/>
    </source>
</evidence>
<accession>A0A2M6W0V2</accession>
<dbReference type="PANTHER" id="PTHR30244:SF34">
    <property type="entry name" value="DTDP-4-AMINO-4,6-DIDEOXYGALACTOSE TRANSAMINASE"/>
    <property type="match status" value="1"/>
</dbReference>
<reference evidence="2" key="1">
    <citation type="submission" date="2017-09" db="EMBL/GenBank/DDBJ databases">
        <title>Depth-based differentiation of microbial function through sediment-hosted aquifers and enrichment of novel symbionts in the deep terrestrial subsurface.</title>
        <authorList>
            <person name="Probst A.J."/>
            <person name="Ladd B."/>
            <person name="Jarett J.K."/>
            <person name="Geller-Mcgrath D.E."/>
            <person name="Sieber C.M.K."/>
            <person name="Emerson J.B."/>
            <person name="Anantharaman K."/>
            <person name="Thomas B.C."/>
            <person name="Malmstrom R."/>
            <person name="Stieglmeier M."/>
            <person name="Klingl A."/>
            <person name="Woyke T."/>
            <person name="Ryan C.M."/>
            <person name="Banfield J.F."/>
        </authorList>
    </citation>
    <scope>NUCLEOTIDE SEQUENCE [LARGE SCALE GENOMIC DNA]</scope>
</reference>
<dbReference type="AlphaFoldDB" id="A0A2M6W0V2"/>
<dbReference type="Proteomes" id="UP000229362">
    <property type="component" value="Unassembled WGS sequence"/>
</dbReference>
<dbReference type="GO" id="GO:0000271">
    <property type="term" value="P:polysaccharide biosynthetic process"/>
    <property type="evidence" value="ECO:0007669"/>
    <property type="project" value="TreeGrafter"/>
</dbReference>
<dbReference type="GO" id="GO:0030170">
    <property type="term" value="F:pyridoxal phosphate binding"/>
    <property type="evidence" value="ECO:0007669"/>
    <property type="project" value="TreeGrafter"/>
</dbReference>
<dbReference type="InterPro" id="IPR000653">
    <property type="entry name" value="DegT/StrS_aminotransferase"/>
</dbReference>
<dbReference type="InterPro" id="IPR015424">
    <property type="entry name" value="PyrdxlP-dep_Trfase"/>
</dbReference>
<dbReference type="InterPro" id="IPR015421">
    <property type="entry name" value="PyrdxlP-dep_Trfase_major"/>
</dbReference>
<comment type="caution">
    <text evidence="1">The sequence shown here is derived from an EMBL/GenBank/DDBJ whole genome shotgun (WGS) entry which is preliminary data.</text>
</comment>
<organism evidence="1 2">
    <name type="scientific">Candidatus Magasanikbacteria bacterium CG10_big_fil_rev_8_21_14_0_10_43_6</name>
    <dbReference type="NCBI Taxonomy" id="1974650"/>
    <lineage>
        <taxon>Bacteria</taxon>
        <taxon>Candidatus Magasanikiibacteriota</taxon>
    </lineage>
</organism>
<name>A0A2M6W0V2_9BACT</name>
<evidence type="ECO:0000313" key="1">
    <source>
        <dbReference type="EMBL" id="PIT86424.1"/>
    </source>
</evidence>
<sequence length="182" mass="19504">MYPIARPHLPVKRLVSLLQFWLYKKKTIKTFEGAAASFFKRKYAVSYSSGRVALQQLFEALGITGKNIAVPSYTCIVVPYAIELAGNTPVFVEPQDIHRFVPTTAELAQHADVVVQTHMFGRVLDAGVGGANTLVIEDACLAVGSSIGGKPAGTLGDVSLFSFNKSKQLSCVGGGILVTDDE</sequence>
<dbReference type="SUPFAM" id="SSF53383">
    <property type="entry name" value="PLP-dependent transferases"/>
    <property type="match status" value="1"/>
</dbReference>
<feature type="non-terminal residue" evidence="1">
    <location>
        <position position="182"/>
    </location>
</feature>
<dbReference type="PANTHER" id="PTHR30244">
    <property type="entry name" value="TRANSAMINASE"/>
    <property type="match status" value="1"/>
</dbReference>